<protein>
    <submittedName>
        <fullName evidence="1">(salmon louse) hypothetical protein</fullName>
    </submittedName>
</protein>
<organism evidence="1 2">
    <name type="scientific">Lepeophtheirus salmonis</name>
    <name type="common">Salmon louse</name>
    <name type="synonym">Caligus salmonis</name>
    <dbReference type="NCBI Taxonomy" id="72036"/>
    <lineage>
        <taxon>Eukaryota</taxon>
        <taxon>Metazoa</taxon>
        <taxon>Ecdysozoa</taxon>
        <taxon>Arthropoda</taxon>
        <taxon>Crustacea</taxon>
        <taxon>Multicrustacea</taxon>
        <taxon>Hexanauplia</taxon>
        <taxon>Copepoda</taxon>
        <taxon>Siphonostomatoida</taxon>
        <taxon>Caligidae</taxon>
        <taxon>Lepeophtheirus</taxon>
    </lineage>
</organism>
<accession>A0A7R8CK43</accession>
<gene>
    <name evidence="1" type="ORF">LSAA_3188</name>
</gene>
<name>A0A7R8CK43_LEPSM</name>
<reference evidence="1" key="1">
    <citation type="submission" date="2021-02" db="EMBL/GenBank/DDBJ databases">
        <authorList>
            <person name="Bekaert M."/>
        </authorList>
    </citation>
    <scope>NUCLEOTIDE SEQUENCE</scope>
    <source>
        <strain evidence="1">IoA-00</strain>
    </source>
</reference>
<sequence>MESHHRISLPDLDGVKNKLITTPTTKSMILNLVLKIGIACVVEILRTLRTYCEKRRQRKREGFVSSLNHSLSVQRSSLSQPKATTTHRVVVKNVKISNGSFFKGSSPLTHSKTFNGFPLRKKYSGKRRASYSPKSFISPDRRRGGSWIN</sequence>
<proteinExistence type="predicted"/>
<dbReference type="Proteomes" id="UP000675881">
    <property type="component" value="Chromosome 11"/>
</dbReference>
<dbReference type="EMBL" id="HG994590">
    <property type="protein sequence ID" value="CAF2811918.1"/>
    <property type="molecule type" value="Genomic_DNA"/>
</dbReference>
<dbReference type="AlphaFoldDB" id="A0A7R8CK43"/>
<keyword evidence="2" id="KW-1185">Reference proteome</keyword>
<evidence type="ECO:0000313" key="1">
    <source>
        <dbReference type="EMBL" id="CAF2811918.1"/>
    </source>
</evidence>
<evidence type="ECO:0000313" key="2">
    <source>
        <dbReference type="Proteomes" id="UP000675881"/>
    </source>
</evidence>